<dbReference type="InterPro" id="IPR043502">
    <property type="entry name" value="DNA/RNA_pol_sf"/>
</dbReference>
<dbReference type="SUPFAM" id="SSF56672">
    <property type="entry name" value="DNA/RNA polymerases"/>
    <property type="match status" value="1"/>
</dbReference>
<dbReference type="Pfam" id="PF08284">
    <property type="entry name" value="RVP_2"/>
    <property type="match status" value="1"/>
</dbReference>
<dbReference type="EMBL" id="JACGWL010000611">
    <property type="protein sequence ID" value="KAK4383099.1"/>
    <property type="molecule type" value="Genomic_DNA"/>
</dbReference>
<evidence type="ECO:0000313" key="3">
    <source>
        <dbReference type="EMBL" id="KAK4383099.1"/>
    </source>
</evidence>
<name>A0AAE1T6X6_9LAMI</name>
<reference evidence="3" key="1">
    <citation type="submission" date="2020-06" db="EMBL/GenBank/DDBJ databases">
        <authorList>
            <person name="Li T."/>
            <person name="Hu X."/>
            <person name="Zhang T."/>
            <person name="Song X."/>
            <person name="Zhang H."/>
            <person name="Dai N."/>
            <person name="Sheng W."/>
            <person name="Hou X."/>
            <person name="Wei L."/>
        </authorList>
    </citation>
    <scope>NUCLEOTIDE SEQUENCE</scope>
    <source>
        <strain evidence="3">K16</strain>
        <tissue evidence="3">Leaf</tissue>
    </source>
</reference>
<dbReference type="Proteomes" id="UP001289374">
    <property type="component" value="Unassembled WGS sequence"/>
</dbReference>
<feature type="region of interest" description="Disordered" evidence="1">
    <location>
        <begin position="110"/>
        <end position="135"/>
    </location>
</feature>
<keyword evidence="4" id="KW-1185">Reference proteome</keyword>
<dbReference type="AlphaFoldDB" id="A0AAE1T6X6"/>
<proteinExistence type="predicted"/>
<comment type="caution">
    <text evidence="3">The sequence shown here is derived from an EMBL/GenBank/DDBJ whole genome shotgun (WGS) entry which is preliminary data.</text>
</comment>
<dbReference type="Gene3D" id="3.30.70.270">
    <property type="match status" value="2"/>
</dbReference>
<feature type="domain" description="Retrotransposon gag" evidence="2">
    <location>
        <begin position="9"/>
        <end position="74"/>
    </location>
</feature>
<feature type="compositionally biased region" description="Polar residues" evidence="1">
    <location>
        <begin position="120"/>
        <end position="135"/>
    </location>
</feature>
<evidence type="ECO:0000259" key="2">
    <source>
        <dbReference type="Pfam" id="PF03732"/>
    </source>
</evidence>
<dbReference type="CDD" id="cd01647">
    <property type="entry name" value="RT_LTR"/>
    <property type="match status" value="1"/>
</dbReference>
<protein>
    <submittedName>
        <fullName evidence="3">Retrovirus-related Pol polyprotein from transposon</fullName>
    </submittedName>
</protein>
<reference evidence="3" key="2">
    <citation type="journal article" date="2024" name="Plant">
        <title>Genomic evolution and insights into agronomic trait innovations of Sesamum species.</title>
        <authorList>
            <person name="Miao H."/>
            <person name="Wang L."/>
            <person name="Qu L."/>
            <person name="Liu H."/>
            <person name="Sun Y."/>
            <person name="Le M."/>
            <person name="Wang Q."/>
            <person name="Wei S."/>
            <person name="Zheng Y."/>
            <person name="Lin W."/>
            <person name="Duan Y."/>
            <person name="Cao H."/>
            <person name="Xiong S."/>
            <person name="Wang X."/>
            <person name="Wei L."/>
            <person name="Li C."/>
            <person name="Ma Q."/>
            <person name="Ju M."/>
            <person name="Zhao R."/>
            <person name="Li G."/>
            <person name="Mu C."/>
            <person name="Tian Q."/>
            <person name="Mei H."/>
            <person name="Zhang T."/>
            <person name="Gao T."/>
            <person name="Zhang H."/>
        </authorList>
    </citation>
    <scope>NUCLEOTIDE SEQUENCE</scope>
    <source>
        <strain evidence="3">K16</strain>
    </source>
</reference>
<dbReference type="InterPro" id="IPR005162">
    <property type="entry name" value="Retrotrans_gag_dom"/>
</dbReference>
<sequence>MHFRAKLRYAVSLLEKDALDWWETVSGSKNRPITLTWNDFLKEFADKYTPPVYRNRKKVEFLELKQNELSVAGFESGLSLEIREKITIKPPSYGALLEAALRAEEKSLERSSTKVKQKKLTSNLNPTPGQSGAVSFKGSTLQRGSTCSFISHDFASRVHASIELLGHALCVSMSAGGVILINTVVRSCPIVVEGVILYAALVVINLREFDVILGMDWLSNNHALVDYQTKEVAVENKYPLPRIDDLLDQLKGATMLSKIDLRSGHWQLRIEEGSIPKITFKTRYDHYEFVVMPYGLTNAPAAFMSLMNKHYGHVVSKEGVRPDLAKVKAILEWEPPKNVLEVRSFLGLAGYYRRFVKYLSVVAKLLTNLLKKNAPFN</sequence>
<organism evidence="3 4">
    <name type="scientific">Sesamum angolense</name>
    <dbReference type="NCBI Taxonomy" id="2727404"/>
    <lineage>
        <taxon>Eukaryota</taxon>
        <taxon>Viridiplantae</taxon>
        <taxon>Streptophyta</taxon>
        <taxon>Embryophyta</taxon>
        <taxon>Tracheophyta</taxon>
        <taxon>Spermatophyta</taxon>
        <taxon>Magnoliopsida</taxon>
        <taxon>eudicotyledons</taxon>
        <taxon>Gunneridae</taxon>
        <taxon>Pentapetalae</taxon>
        <taxon>asterids</taxon>
        <taxon>lamiids</taxon>
        <taxon>Lamiales</taxon>
        <taxon>Pedaliaceae</taxon>
        <taxon>Sesamum</taxon>
    </lineage>
</organism>
<accession>A0AAE1T6X6</accession>
<evidence type="ECO:0000256" key="1">
    <source>
        <dbReference type="SAM" id="MobiDB-lite"/>
    </source>
</evidence>
<dbReference type="Gene3D" id="3.10.10.10">
    <property type="entry name" value="HIV Type 1 Reverse Transcriptase, subunit A, domain 1"/>
    <property type="match status" value="1"/>
</dbReference>
<dbReference type="InterPro" id="IPR050951">
    <property type="entry name" value="Retrovirus_Pol_polyprotein"/>
</dbReference>
<dbReference type="PANTHER" id="PTHR37984:SF5">
    <property type="entry name" value="PROTEIN NYNRIN-LIKE"/>
    <property type="match status" value="1"/>
</dbReference>
<gene>
    <name evidence="3" type="ORF">Sango_2809500</name>
</gene>
<dbReference type="CDD" id="cd00303">
    <property type="entry name" value="retropepsin_like"/>
    <property type="match status" value="1"/>
</dbReference>
<evidence type="ECO:0000313" key="4">
    <source>
        <dbReference type="Proteomes" id="UP001289374"/>
    </source>
</evidence>
<dbReference type="InterPro" id="IPR043128">
    <property type="entry name" value="Rev_trsase/Diguanyl_cyclase"/>
</dbReference>
<dbReference type="Pfam" id="PF03732">
    <property type="entry name" value="Retrotrans_gag"/>
    <property type="match status" value="1"/>
</dbReference>
<dbReference type="PANTHER" id="PTHR37984">
    <property type="entry name" value="PROTEIN CBG26694"/>
    <property type="match status" value="1"/>
</dbReference>